<gene>
    <name evidence="3" type="ORF">GCM10017581_063540</name>
</gene>
<keyword evidence="2" id="KW-1133">Transmembrane helix</keyword>
<keyword evidence="4" id="KW-1185">Reference proteome</keyword>
<organism evidence="3 4">
    <name type="scientific">Dactylosporangium matsuzakiense</name>
    <dbReference type="NCBI Taxonomy" id="53360"/>
    <lineage>
        <taxon>Bacteria</taxon>
        <taxon>Bacillati</taxon>
        <taxon>Actinomycetota</taxon>
        <taxon>Actinomycetes</taxon>
        <taxon>Micromonosporales</taxon>
        <taxon>Micromonosporaceae</taxon>
        <taxon>Dactylosporangium</taxon>
    </lineage>
</organism>
<reference evidence="3" key="2">
    <citation type="submission" date="2023-01" db="EMBL/GenBank/DDBJ databases">
        <authorList>
            <person name="Sun Q."/>
            <person name="Evtushenko L."/>
        </authorList>
    </citation>
    <scope>NUCLEOTIDE SEQUENCE</scope>
    <source>
        <strain evidence="3">VKM Ac-1321</strain>
    </source>
</reference>
<keyword evidence="2" id="KW-0812">Transmembrane</keyword>
<accession>A0A9W6KM35</accession>
<feature type="region of interest" description="Disordered" evidence="1">
    <location>
        <begin position="54"/>
        <end position="73"/>
    </location>
</feature>
<evidence type="ECO:0000313" key="4">
    <source>
        <dbReference type="Proteomes" id="UP001143480"/>
    </source>
</evidence>
<dbReference type="EMBL" id="BSFP01000047">
    <property type="protein sequence ID" value="GLL04607.1"/>
    <property type="molecule type" value="Genomic_DNA"/>
</dbReference>
<dbReference type="AlphaFoldDB" id="A0A9W6KM35"/>
<proteinExistence type="predicted"/>
<keyword evidence="2" id="KW-0472">Membrane</keyword>
<comment type="caution">
    <text evidence="3">The sequence shown here is derived from an EMBL/GenBank/DDBJ whole genome shotgun (WGS) entry which is preliminary data.</text>
</comment>
<sequence length="73" mass="7379">MQSPDRVFTAGCFRGSVPHDILGAAAAHLIINVLLGVLGAAGTPRDIGDRSAAPSKLMNARPGVPPAHTVAVP</sequence>
<dbReference type="RefSeq" id="WP_271189695.1">
    <property type="nucleotide sequence ID" value="NZ_BSFP01000047.1"/>
</dbReference>
<name>A0A9W6KM35_9ACTN</name>
<evidence type="ECO:0000256" key="1">
    <source>
        <dbReference type="SAM" id="MobiDB-lite"/>
    </source>
</evidence>
<reference evidence="3" key="1">
    <citation type="journal article" date="2014" name="Int. J. Syst. Evol. Microbiol.">
        <title>Complete genome sequence of Corynebacterium casei LMG S-19264T (=DSM 44701T), isolated from a smear-ripened cheese.</title>
        <authorList>
            <consortium name="US DOE Joint Genome Institute (JGI-PGF)"/>
            <person name="Walter F."/>
            <person name="Albersmeier A."/>
            <person name="Kalinowski J."/>
            <person name="Ruckert C."/>
        </authorList>
    </citation>
    <scope>NUCLEOTIDE SEQUENCE</scope>
    <source>
        <strain evidence="3">VKM Ac-1321</strain>
    </source>
</reference>
<evidence type="ECO:0000256" key="2">
    <source>
        <dbReference type="SAM" id="Phobius"/>
    </source>
</evidence>
<protein>
    <submittedName>
        <fullName evidence="3">Uncharacterized protein</fullName>
    </submittedName>
</protein>
<feature type="transmembrane region" description="Helical" evidence="2">
    <location>
        <begin position="21"/>
        <end position="41"/>
    </location>
</feature>
<dbReference type="Proteomes" id="UP001143480">
    <property type="component" value="Unassembled WGS sequence"/>
</dbReference>
<evidence type="ECO:0000313" key="3">
    <source>
        <dbReference type="EMBL" id="GLL04607.1"/>
    </source>
</evidence>